<evidence type="ECO:0000313" key="2">
    <source>
        <dbReference type="Proteomes" id="UP000192775"/>
    </source>
</evidence>
<gene>
    <name evidence="1" type="ORF">B5808_03205</name>
</gene>
<protein>
    <submittedName>
        <fullName evidence="1">Uncharacterized protein</fullName>
    </submittedName>
</protein>
<dbReference type="KEGG" id="cphy:B5808_03205"/>
<dbReference type="AlphaFoldDB" id="A0A1X9LGN3"/>
<sequence length="194" mass="19562">MIGVGAVLLVAGAIVALASLAVLHVVPTGLRPWIDPVSQYGITRFRAGYLVAALGAAVAGVGGVLALAPLGAAAAVVLLVVFAVARAIIPFVPMDAPEAPRTRRGRAHNLLAIAAFASVTAAGFLAGGALHDAGYPNLANLSTGCAIVMAIGSAGVILGFFTPLRRVFGASERLIYLGFIAWFLMLGFGLFAAG</sequence>
<dbReference type="InterPro" id="IPR009339">
    <property type="entry name" value="DUF998"/>
</dbReference>
<dbReference type="RefSeq" id="WP_085018366.1">
    <property type="nucleotide sequence ID" value="NZ_BMHD01000001.1"/>
</dbReference>
<name>A0A1X9LGN3_9MICO</name>
<dbReference type="STRING" id="1619308.B5808_03205"/>
<accession>A0A1X9LGN3</accession>
<dbReference type="EMBL" id="CP020715">
    <property type="protein sequence ID" value="ARJ04344.1"/>
    <property type="molecule type" value="Genomic_DNA"/>
</dbReference>
<reference evidence="1 2" key="1">
    <citation type="submission" date="2017-04" db="EMBL/GenBank/DDBJ databases">
        <authorList>
            <person name="Afonso C.L."/>
            <person name="Miller P.J."/>
            <person name="Scott M.A."/>
            <person name="Spackman E."/>
            <person name="Goraichik I."/>
            <person name="Dimitrov K.M."/>
            <person name="Suarez D.L."/>
            <person name="Swayne D.E."/>
        </authorList>
    </citation>
    <scope>NUCLEOTIDE SEQUENCE [LARGE SCALE GENOMIC DNA]</scope>
    <source>
        <strain evidence="2">XA(T)</strain>
    </source>
</reference>
<proteinExistence type="predicted"/>
<dbReference type="Pfam" id="PF06197">
    <property type="entry name" value="DUF998"/>
    <property type="match status" value="1"/>
</dbReference>
<organism evidence="1 2">
    <name type="scientific">Cnuibacter physcomitrellae</name>
    <dbReference type="NCBI Taxonomy" id="1619308"/>
    <lineage>
        <taxon>Bacteria</taxon>
        <taxon>Bacillati</taxon>
        <taxon>Actinomycetota</taxon>
        <taxon>Actinomycetes</taxon>
        <taxon>Micrococcales</taxon>
        <taxon>Microbacteriaceae</taxon>
        <taxon>Cnuibacter</taxon>
    </lineage>
</organism>
<evidence type="ECO:0000313" key="1">
    <source>
        <dbReference type="EMBL" id="ARJ04344.1"/>
    </source>
</evidence>
<dbReference type="Proteomes" id="UP000192775">
    <property type="component" value="Chromosome"/>
</dbReference>
<keyword evidence="2" id="KW-1185">Reference proteome</keyword>